<organism evidence="1 2">
    <name type="scientific">Salix dunnii</name>
    <dbReference type="NCBI Taxonomy" id="1413687"/>
    <lineage>
        <taxon>Eukaryota</taxon>
        <taxon>Viridiplantae</taxon>
        <taxon>Streptophyta</taxon>
        <taxon>Embryophyta</taxon>
        <taxon>Tracheophyta</taxon>
        <taxon>Spermatophyta</taxon>
        <taxon>Magnoliopsida</taxon>
        <taxon>eudicotyledons</taxon>
        <taxon>Gunneridae</taxon>
        <taxon>Pentapetalae</taxon>
        <taxon>rosids</taxon>
        <taxon>fabids</taxon>
        <taxon>Malpighiales</taxon>
        <taxon>Salicaceae</taxon>
        <taxon>Saliceae</taxon>
        <taxon>Salix</taxon>
    </lineage>
</organism>
<proteinExistence type="predicted"/>
<keyword evidence="2" id="KW-1185">Reference proteome</keyword>
<evidence type="ECO:0000313" key="1">
    <source>
        <dbReference type="EMBL" id="KAF9661257.1"/>
    </source>
</evidence>
<name>A0A835J165_9ROSI</name>
<reference evidence="1 2" key="1">
    <citation type="submission" date="2020-10" db="EMBL/GenBank/DDBJ databases">
        <title>Plant Genome Project.</title>
        <authorList>
            <person name="Zhang R.-G."/>
        </authorList>
    </citation>
    <scope>NUCLEOTIDE SEQUENCE [LARGE SCALE GENOMIC DNA]</scope>
    <source>
        <strain evidence="1">FAFU-HL-1</strain>
        <tissue evidence="1">Leaf</tissue>
    </source>
</reference>
<sequence>MVASYGLACLTKIDKSEPSSLIDHFPLMFVIKDLVVNIQNSETSSLELRILILQMNDTNIGIHVAFMSNPNKGRRLQEKMNENNMLAPLQLSHFWDRKEKRLLGSSSNGGFRGDIAAPSLPENGDPAGDLHGSECVKSTGDLMHRSETKTPMARRQESFLRWDTMISRCLEEGKCKEQEELRQKQGMQKRELRRRMLCGGICRDSFEFHQGRKVKSWNS</sequence>
<accession>A0A835J165</accession>
<dbReference type="Proteomes" id="UP000657918">
    <property type="component" value="Unassembled WGS sequence"/>
</dbReference>
<comment type="caution">
    <text evidence="1">The sequence shown here is derived from an EMBL/GenBank/DDBJ whole genome shotgun (WGS) entry which is preliminary data.</text>
</comment>
<dbReference type="EMBL" id="JADGMS010000019">
    <property type="protein sequence ID" value="KAF9661257.1"/>
    <property type="molecule type" value="Genomic_DNA"/>
</dbReference>
<evidence type="ECO:0000313" key="2">
    <source>
        <dbReference type="Proteomes" id="UP000657918"/>
    </source>
</evidence>
<dbReference type="AlphaFoldDB" id="A0A835J165"/>
<gene>
    <name evidence="1" type="ORF">SADUNF_Sadunf19G0049400</name>
</gene>
<protein>
    <submittedName>
        <fullName evidence="1">Uncharacterized protein</fullName>
    </submittedName>
</protein>